<dbReference type="InterPro" id="IPR004875">
    <property type="entry name" value="DDE_SF_endonuclease_dom"/>
</dbReference>
<sequence>MMKSRKYQINALEQCVQMIKDKKLSVYAASKKFGIPPSTCRYRLSSHWKQKNTPGPNTFLSANEEKDVVLWLQEIFTIAGRKWLTLFMKRHNHLCFRKPETITSASSRVSEKDIKCWFQSIKEWLKMNDMYEVLSDPSRIFNGDETAFNLHRKTKEVIAVKGSRNVYEIEQGSGKQNITVMFTFSADGCVVNPHVILPGQRIRKEIAQGFPPNWGLGQSQRGWMDTNNFREYILKVFHPWLVSRGVKFPIIFFVDGHSSHKSIEVADDAVKVGIKAENIKNGFRACGLFPFNSDNVDYSKCLNRPDQNSTVINDQEPNSGSTDLHYINIK</sequence>
<evidence type="ECO:0000256" key="1">
    <source>
        <dbReference type="ARBA" id="ARBA00004123"/>
    </source>
</evidence>
<proteinExistence type="predicted"/>
<feature type="domain" description="DDE-1" evidence="2">
    <location>
        <begin position="175"/>
        <end position="266"/>
    </location>
</feature>
<organism evidence="3 4">
    <name type="scientific">Anopheles epiroticus</name>
    <dbReference type="NCBI Taxonomy" id="199890"/>
    <lineage>
        <taxon>Eukaryota</taxon>
        <taxon>Metazoa</taxon>
        <taxon>Ecdysozoa</taxon>
        <taxon>Arthropoda</taxon>
        <taxon>Hexapoda</taxon>
        <taxon>Insecta</taxon>
        <taxon>Pterygota</taxon>
        <taxon>Neoptera</taxon>
        <taxon>Endopterygota</taxon>
        <taxon>Diptera</taxon>
        <taxon>Nematocera</taxon>
        <taxon>Culicoidea</taxon>
        <taxon>Culicidae</taxon>
        <taxon>Anophelinae</taxon>
        <taxon>Anopheles</taxon>
    </lineage>
</organism>
<evidence type="ECO:0000313" key="4">
    <source>
        <dbReference type="Proteomes" id="UP000075885"/>
    </source>
</evidence>
<dbReference type="InterPro" id="IPR036397">
    <property type="entry name" value="RNaseH_sf"/>
</dbReference>
<comment type="subcellular location">
    <subcellularLocation>
        <location evidence="1">Nucleus</location>
    </subcellularLocation>
</comment>
<name>A0A182PV98_9DIPT</name>
<dbReference type="Gene3D" id="1.10.10.60">
    <property type="entry name" value="Homeodomain-like"/>
    <property type="match status" value="1"/>
</dbReference>
<dbReference type="InterPro" id="IPR050863">
    <property type="entry name" value="CenT-Element_Derived"/>
</dbReference>
<protein>
    <recommendedName>
        <fullName evidence="2">DDE-1 domain-containing protein</fullName>
    </recommendedName>
</protein>
<dbReference type="STRING" id="199890.A0A182PV98"/>
<dbReference type="SUPFAM" id="SSF46689">
    <property type="entry name" value="Homeodomain-like"/>
    <property type="match status" value="1"/>
</dbReference>
<dbReference type="InterPro" id="IPR009057">
    <property type="entry name" value="Homeodomain-like_sf"/>
</dbReference>
<keyword evidence="4" id="KW-1185">Reference proteome</keyword>
<dbReference type="Proteomes" id="UP000075885">
    <property type="component" value="Unassembled WGS sequence"/>
</dbReference>
<reference evidence="3" key="2">
    <citation type="submission" date="2020-05" db="UniProtKB">
        <authorList>
            <consortium name="EnsemblMetazoa"/>
        </authorList>
    </citation>
    <scope>IDENTIFICATION</scope>
    <source>
        <strain evidence="3">Epiroticus2</strain>
    </source>
</reference>
<dbReference type="GO" id="GO:0003677">
    <property type="term" value="F:DNA binding"/>
    <property type="evidence" value="ECO:0007669"/>
    <property type="project" value="TreeGrafter"/>
</dbReference>
<dbReference type="PANTHER" id="PTHR19303">
    <property type="entry name" value="TRANSPOSON"/>
    <property type="match status" value="1"/>
</dbReference>
<dbReference type="Gene3D" id="3.30.420.10">
    <property type="entry name" value="Ribonuclease H-like superfamily/Ribonuclease H"/>
    <property type="match status" value="1"/>
</dbReference>
<accession>A0A182PV98</accession>
<reference evidence="4" key="1">
    <citation type="submission" date="2013-03" db="EMBL/GenBank/DDBJ databases">
        <title>The Genome Sequence of Anopheles epiroticus epiroticus2.</title>
        <authorList>
            <consortium name="The Broad Institute Genomics Platform"/>
            <person name="Neafsey D.E."/>
            <person name="Howell P."/>
            <person name="Walker B."/>
            <person name="Young S.K."/>
            <person name="Zeng Q."/>
            <person name="Gargeya S."/>
            <person name="Fitzgerald M."/>
            <person name="Haas B."/>
            <person name="Abouelleil A."/>
            <person name="Allen A.W."/>
            <person name="Alvarado L."/>
            <person name="Arachchi H.M."/>
            <person name="Berlin A.M."/>
            <person name="Chapman S.B."/>
            <person name="Gainer-Dewar J."/>
            <person name="Goldberg J."/>
            <person name="Griggs A."/>
            <person name="Gujja S."/>
            <person name="Hansen M."/>
            <person name="Howarth C."/>
            <person name="Imamovic A."/>
            <person name="Ireland A."/>
            <person name="Larimer J."/>
            <person name="McCowan C."/>
            <person name="Murphy C."/>
            <person name="Pearson M."/>
            <person name="Poon T.W."/>
            <person name="Priest M."/>
            <person name="Roberts A."/>
            <person name="Saif S."/>
            <person name="Shea T."/>
            <person name="Sisk P."/>
            <person name="Sykes S."/>
            <person name="Wortman J."/>
            <person name="Nusbaum C."/>
            <person name="Birren B."/>
        </authorList>
    </citation>
    <scope>NUCLEOTIDE SEQUENCE [LARGE SCALE GENOMIC DNA]</scope>
    <source>
        <strain evidence="4">Epiroticus2</strain>
    </source>
</reference>
<dbReference type="EnsemblMetazoa" id="AEPI010885-RA">
    <property type="protein sequence ID" value="AEPI010885-PA"/>
    <property type="gene ID" value="AEPI010885"/>
</dbReference>
<dbReference type="PANTHER" id="PTHR19303:SF74">
    <property type="entry name" value="POGO TRANSPOSABLE ELEMENT WITH KRAB DOMAIN"/>
    <property type="match status" value="1"/>
</dbReference>
<evidence type="ECO:0000313" key="3">
    <source>
        <dbReference type="EnsemblMetazoa" id="AEPI010885-PA"/>
    </source>
</evidence>
<dbReference type="GO" id="GO:0005634">
    <property type="term" value="C:nucleus"/>
    <property type="evidence" value="ECO:0007669"/>
    <property type="project" value="UniProtKB-SubCell"/>
</dbReference>
<dbReference type="VEuPathDB" id="VectorBase:AEPI010885"/>
<dbReference type="AlphaFoldDB" id="A0A182PV98"/>
<dbReference type="Pfam" id="PF03184">
    <property type="entry name" value="DDE_1"/>
    <property type="match status" value="1"/>
</dbReference>
<evidence type="ECO:0000259" key="2">
    <source>
        <dbReference type="Pfam" id="PF03184"/>
    </source>
</evidence>